<organism evidence="3 4">
    <name type="scientific">Lentibacillus populi</name>
    <dbReference type="NCBI Taxonomy" id="1827502"/>
    <lineage>
        <taxon>Bacteria</taxon>
        <taxon>Bacillati</taxon>
        <taxon>Bacillota</taxon>
        <taxon>Bacilli</taxon>
        <taxon>Bacillales</taxon>
        <taxon>Bacillaceae</taxon>
        <taxon>Lentibacillus</taxon>
    </lineage>
</organism>
<dbReference type="AlphaFoldDB" id="A0A9W5TXY7"/>
<evidence type="ECO:0008006" key="5">
    <source>
        <dbReference type="Google" id="ProtNLM"/>
    </source>
</evidence>
<gene>
    <name evidence="3" type="primary">ybyB</name>
    <name evidence="3" type="ORF">GCM10011409_23010</name>
</gene>
<comment type="caution">
    <text evidence="3">The sequence shown here is derived from an EMBL/GenBank/DDBJ whole genome shotgun (WGS) entry which is preliminary data.</text>
</comment>
<accession>A0A9W5TXY7</accession>
<reference evidence="3" key="1">
    <citation type="journal article" date="2014" name="Int. J. Syst. Evol. Microbiol.">
        <title>Complete genome sequence of Corynebacterium casei LMG S-19264T (=DSM 44701T), isolated from a smear-ripened cheese.</title>
        <authorList>
            <consortium name="US DOE Joint Genome Institute (JGI-PGF)"/>
            <person name="Walter F."/>
            <person name="Albersmeier A."/>
            <person name="Kalinowski J."/>
            <person name="Ruckert C."/>
        </authorList>
    </citation>
    <scope>NUCLEOTIDE SEQUENCE</scope>
    <source>
        <strain evidence="3">CGMCC 1.15454</strain>
    </source>
</reference>
<name>A0A9W5TXY7_9BACI</name>
<reference evidence="3" key="2">
    <citation type="submission" date="2020-09" db="EMBL/GenBank/DDBJ databases">
        <authorList>
            <person name="Sun Q."/>
            <person name="Zhou Y."/>
        </authorList>
    </citation>
    <scope>NUCLEOTIDE SEQUENCE</scope>
    <source>
        <strain evidence="3">CGMCC 1.15454</strain>
    </source>
</reference>
<feature type="region of interest" description="Disordered" evidence="1">
    <location>
        <begin position="43"/>
        <end position="62"/>
    </location>
</feature>
<evidence type="ECO:0000313" key="3">
    <source>
        <dbReference type="EMBL" id="GGB44828.1"/>
    </source>
</evidence>
<dbReference type="EMBL" id="BMJD01000017">
    <property type="protein sequence ID" value="GGB44828.1"/>
    <property type="molecule type" value="Genomic_DNA"/>
</dbReference>
<keyword evidence="2" id="KW-0812">Transmembrane</keyword>
<sequence length="95" mass="10497">MKKRYIVSALGAAGIGTAGFLLKDKDKREKLMEKAKSVSGMFKNEGKDSALDDAGIPDQTDNQDLAQFENAKMVSEGSQFGVQYYNEAKEEEQQK</sequence>
<keyword evidence="2" id="KW-1133">Transmembrane helix</keyword>
<dbReference type="RefSeq" id="WP_088050044.1">
    <property type="nucleotide sequence ID" value="NZ_BMJD01000017.1"/>
</dbReference>
<dbReference type="Proteomes" id="UP000621492">
    <property type="component" value="Unassembled WGS sequence"/>
</dbReference>
<evidence type="ECO:0000256" key="1">
    <source>
        <dbReference type="SAM" id="MobiDB-lite"/>
    </source>
</evidence>
<protein>
    <recommendedName>
        <fullName evidence="5">YtxH domain-containing protein</fullName>
    </recommendedName>
</protein>
<evidence type="ECO:0000256" key="2">
    <source>
        <dbReference type="SAM" id="Phobius"/>
    </source>
</evidence>
<proteinExistence type="predicted"/>
<keyword evidence="4" id="KW-1185">Reference proteome</keyword>
<feature type="transmembrane region" description="Helical" evidence="2">
    <location>
        <begin position="6"/>
        <end position="22"/>
    </location>
</feature>
<keyword evidence="2" id="KW-0472">Membrane</keyword>
<evidence type="ECO:0000313" key="4">
    <source>
        <dbReference type="Proteomes" id="UP000621492"/>
    </source>
</evidence>